<dbReference type="RefSeq" id="WP_254153345.1">
    <property type="nucleotide sequence ID" value="NZ_JAHESD010000014.1"/>
</dbReference>
<dbReference type="EMBL" id="JAHESD010000014">
    <property type="protein sequence ID" value="MBT1703380.1"/>
    <property type="molecule type" value="Genomic_DNA"/>
</dbReference>
<feature type="transmembrane region" description="Helical" evidence="1">
    <location>
        <begin position="219"/>
        <end position="239"/>
    </location>
</feature>
<feature type="transmembrane region" description="Helical" evidence="1">
    <location>
        <begin position="307"/>
        <end position="330"/>
    </location>
</feature>
<feature type="domain" description="7TM-DISM receptor extracellular" evidence="2">
    <location>
        <begin position="191"/>
        <end position="387"/>
    </location>
</feature>
<keyword evidence="1" id="KW-0812">Transmembrane</keyword>
<protein>
    <submittedName>
        <fullName evidence="3">7TM-DISM domain-containing protein</fullName>
    </submittedName>
</protein>
<keyword evidence="4" id="KW-1185">Reference proteome</keyword>
<evidence type="ECO:0000259" key="2">
    <source>
        <dbReference type="Pfam" id="PF07695"/>
    </source>
</evidence>
<keyword evidence="1" id="KW-0472">Membrane</keyword>
<organism evidence="3 4">
    <name type="scientific">Chryseosolibacter indicus</name>
    <dbReference type="NCBI Taxonomy" id="2782351"/>
    <lineage>
        <taxon>Bacteria</taxon>
        <taxon>Pseudomonadati</taxon>
        <taxon>Bacteroidota</taxon>
        <taxon>Cytophagia</taxon>
        <taxon>Cytophagales</taxon>
        <taxon>Chryseotaleaceae</taxon>
        <taxon>Chryseosolibacter</taxon>
    </lineage>
</organism>
<feature type="transmembrane region" description="Helical" evidence="1">
    <location>
        <begin position="342"/>
        <end position="364"/>
    </location>
</feature>
<feature type="transmembrane region" description="Helical" evidence="1">
    <location>
        <begin position="192"/>
        <end position="212"/>
    </location>
</feature>
<feature type="transmembrane region" description="Helical" evidence="1">
    <location>
        <begin position="259"/>
        <end position="276"/>
    </location>
</feature>
<feature type="transmembrane region" description="Helical" evidence="1">
    <location>
        <begin position="370"/>
        <end position="393"/>
    </location>
</feature>
<dbReference type="InterPro" id="IPR008979">
    <property type="entry name" value="Galactose-bd-like_sf"/>
</dbReference>
<evidence type="ECO:0000256" key="1">
    <source>
        <dbReference type="SAM" id="Phobius"/>
    </source>
</evidence>
<comment type="caution">
    <text evidence="3">The sequence shown here is derived from an EMBL/GenBank/DDBJ whole genome shotgun (WGS) entry which is preliminary data.</text>
</comment>
<name>A0ABS5VPL1_9BACT</name>
<sequence>MILSKVRVFIFIMLWGGGIHSVLSQHHGLIDLREASLSDNAEALDGYWDFYPNHLFTYNSFDDKFRTSFAFPDVWKADSTIDFGTYRVRVIIPESARNTRLGVEVPHFFSSYSLWLKDSLLGTNGTPGTTRETTIPEWKPSVFYFEAKDDTLELILQVSNFYHATGGTRKSIRIAEASLLKDKMNLIMVTDYMLIVMLVTISLISLGFYYIIRDYRSPFLFLSFFVLAWALHSCCSNMYRIQDWITVPWLWLVKLEHLSIYFTIVTALMFVSSLFPKDFNSKVLKIVFTVLSALFSMFALLTEPVTFTAYLFVYMLAAICLIIYVIIVIAKAFVYERAGATLMLATILLGALTFGYVVLSYLGVIEINILVYNFSFVILYTLLAVSMGVRLFMMNLTEENEMLTFDQLYKDTVKY</sequence>
<accession>A0ABS5VPL1</accession>
<dbReference type="Pfam" id="PF07695">
    <property type="entry name" value="7TMR-DISM_7TM"/>
    <property type="match status" value="1"/>
</dbReference>
<feature type="transmembrane region" description="Helical" evidence="1">
    <location>
        <begin position="283"/>
        <end position="301"/>
    </location>
</feature>
<dbReference type="InterPro" id="IPR011623">
    <property type="entry name" value="7TMR_DISM_rcpt_extracell_dom1"/>
</dbReference>
<evidence type="ECO:0000313" key="4">
    <source>
        <dbReference type="Proteomes" id="UP000772618"/>
    </source>
</evidence>
<evidence type="ECO:0000313" key="3">
    <source>
        <dbReference type="EMBL" id="MBT1703380.1"/>
    </source>
</evidence>
<dbReference type="SUPFAM" id="SSF49785">
    <property type="entry name" value="Galactose-binding domain-like"/>
    <property type="match status" value="1"/>
</dbReference>
<keyword evidence="1" id="KW-1133">Transmembrane helix</keyword>
<proteinExistence type="predicted"/>
<reference evidence="3 4" key="1">
    <citation type="submission" date="2021-05" db="EMBL/GenBank/DDBJ databases">
        <title>A Polyphasic approach of four new species of the genus Ohtaekwangia: Ohtaekwangia histidinii sp. nov., Ohtaekwangia cretensis sp. nov., Ohtaekwangia indiensis sp. nov., Ohtaekwangia reichenbachii sp. nov. from diverse environment.</title>
        <authorList>
            <person name="Octaviana S."/>
        </authorList>
    </citation>
    <scope>NUCLEOTIDE SEQUENCE [LARGE SCALE GENOMIC DNA]</scope>
    <source>
        <strain evidence="3 4">PWU20</strain>
    </source>
</reference>
<dbReference type="Proteomes" id="UP000772618">
    <property type="component" value="Unassembled WGS sequence"/>
</dbReference>
<gene>
    <name evidence="3" type="ORF">KK060_08825</name>
</gene>